<evidence type="ECO:0000256" key="1">
    <source>
        <dbReference type="ARBA" id="ARBA00023015"/>
    </source>
</evidence>
<dbReference type="GO" id="GO:0032502">
    <property type="term" value="P:developmental process"/>
    <property type="evidence" value="ECO:0007669"/>
    <property type="project" value="TreeGrafter"/>
</dbReference>
<name>A0AAV6FS43_9TELE</name>
<dbReference type="GO" id="GO:0046983">
    <property type="term" value="F:protein dimerization activity"/>
    <property type="evidence" value="ECO:0007669"/>
    <property type="project" value="InterPro"/>
</dbReference>
<dbReference type="GO" id="GO:0000977">
    <property type="term" value="F:RNA polymerase II transcription regulatory region sequence-specific DNA binding"/>
    <property type="evidence" value="ECO:0007669"/>
    <property type="project" value="TreeGrafter"/>
</dbReference>
<organism evidence="7 8">
    <name type="scientific">Alosa alosa</name>
    <name type="common">allis shad</name>
    <dbReference type="NCBI Taxonomy" id="278164"/>
    <lineage>
        <taxon>Eukaryota</taxon>
        <taxon>Metazoa</taxon>
        <taxon>Chordata</taxon>
        <taxon>Craniata</taxon>
        <taxon>Vertebrata</taxon>
        <taxon>Euteleostomi</taxon>
        <taxon>Actinopterygii</taxon>
        <taxon>Neopterygii</taxon>
        <taxon>Teleostei</taxon>
        <taxon>Clupei</taxon>
        <taxon>Clupeiformes</taxon>
        <taxon>Clupeoidei</taxon>
        <taxon>Clupeidae</taxon>
        <taxon>Alosa</taxon>
    </lineage>
</organism>
<proteinExistence type="predicted"/>
<keyword evidence="3" id="KW-0804">Transcription</keyword>
<evidence type="ECO:0000313" key="7">
    <source>
        <dbReference type="EMBL" id="KAG5264336.1"/>
    </source>
</evidence>
<dbReference type="InterPro" id="IPR011598">
    <property type="entry name" value="bHLH_dom"/>
</dbReference>
<evidence type="ECO:0000259" key="6">
    <source>
        <dbReference type="PROSITE" id="PS50888"/>
    </source>
</evidence>
<keyword evidence="1" id="KW-0805">Transcription regulation</keyword>
<evidence type="ECO:0000256" key="5">
    <source>
        <dbReference type="SAM" id="MobiDB-lite"/>
    </source>
</evidence>
<dbReference type="GO" id="GO:0000981">
    <property type="term" value="F:DNA-binding transcription factor activity, RNA polymerase II-specific"/>
    <property type="evidence" value="ECO:0007669"/>
    <property type="project" value="TreeGrafter"/>
</dbReference>
<comment type="caution">
    <text evidence="7">The sequence shown here is derived from an EMBL/GenBank/DDBJ whole genome shotgun (WGS) entry which is preliminary data.</text>
</comment>
<evidence type="ECO:0000256" key="3">
    <source>
        <dbReference type="ARBA" id="ARBA00023163"/>
    </source>
</evidence>
<dbReference type="CDD" id="cd11415">
    <property type="entry name" value="bHLH_TS_FERD3L_NATO3"/>
    <property type="match status" value="1"/>
</dbReference>
<dbReference type="PROSITE" id="PS50888">
    <property type="entry name" value="BHLH"/>
    <property type="match status" value="1"/>
</dbReference>
<dbReference type="InterPro" id="IPR036638">
    <property type="entry name" value="HLH_DNA-bd_sf"/>
</dbReference>
<evidence type="ECO:0000313" key="8">
    <source>
        <dbReference type="Proteomes" id="UP000823561"/>
    </source>
</evidence>
<keyword evidence="8" id="KW-1185">Reference proteome</keyword>
<evidence type="ECO:0000256" key="2">
    <source>
        <dbReference type="ARBA" id="ARBA00023125"/>
    </source>
</evidence>
<dbReference type="PANTHER" id="PTHR23349:SF63">
    <property type="entry name" value="FER3-LIKE PROTEIN"/>
    <property type="match status" value="1"/>
</dbReference>
<dbReference type="AlphaFoldDB" id="A0AAV6FS43"/>
<sequence>MNVMEVHSKTTLAPKQGPRTLNGSDVRERHYCNFTQGSQAAAGGETLVHYANCEPLANEGTSAYGPGFQSGRSKRKRVITTVQRHAANIRERRRMFSLNEAFDELRKKVPTFAYEKRLSRIETLRLAVVYISFMMELLKKQSLINLDQMEL</sequence>
<reference evidence="7" key="1">
    <citation type="submission" date="2020-10" db="EMBL/GenBank/DDBJ databases">
        <title>Chromosome-scale genome assembly of the Allis shad, Alosa alosa.</title>
        <authorList>
            <person name="Margot Z."/>
            <person name="Christophe K."/>
            <person name="Cabau C."/>
            <person name="Louis A."/>
            <person name="Berthelot C."/>
            <person name="Parey E."/>
            <person name="Roest Crollius H."/>
            <person name="Montfort J."/>
            <person name="Robinson-Rechavi M."/>
            <person name="Bucao C."/>
            <person name="Bouchez O."/>
            <person name="Gislard M."/>
            <person name="Lluch J."/>
            <person name="Milhes M."/>
            <person name="Lampietro C."/>
            <person name="Lopez Roques C."/>
            <person name="Donnadieu C."/>
            <person name="Braasch I."/>
            <person name="Desvignes T."/>
            <person name="Postlethwait J."/>
            <person name="Bobe J."/>
            <person name="Guiguen Y."/>
        </authorList>
    </citation>
    <scope>NUCLEOTIDE SEQUENCE</scope>
    <source>
        <strain evidence="7">M-15738</strain>
        <tissue evidence="7">Blood</tissue>
    </source>
</reference>
<dbReference type="InterPro" id="IPR050283">
    <property type="entry name" value="E-box_TF_Regulators"/>
</dbReference>
<feature type="domain" description="BHLH" evidence="6">
    <location>
        <begin position="82"/>
        <end position="134"/>
    </location>
</feature>
<accession>A0AAV6FS43</accession>
<dbReference type="SUPFAM" id="SSF47459">
    <property type="entry name" value="HLH, helix-loop-helix DNA-binding domain"/>
    <property type="match status" value="1"/>
</dbReference>
<dbReference type="PANTHER" id="PTHR23349">
    <property type="entry name" value="BASIC HELIX-LOOP-HELIX TRANSCRIPTION FACTOR, TWIST"/>
    <property type="match status" value="1"/>
</dbReference>
<dbReference type="Pfam" id="PF00010">
    <property type="entry name" value="HLH"/>
    <property type="match status" value="1"/>
</dbReference>
<dbReference type="FunFam" id="4.10.280.10:FF:000035">
    <property type="entry name" value="Pancreas-specific transcription factor 1a"/>
    <property type="match status" value="1"/>
</dbReference>
<gene>
    <name evidence="7" type="ORF">AALO_G00252610</name>
</gene>
<keyword evidence="4" id="KW-0539">Nucleus</keyword>
<dbReference type="SMART" id="SM00353">
    <property type="entry name" value="HLH"/>
    <property type="match status" value="1"/>
</dbReference>
<keyword evidence="2" id="KW-0238">DNA-binding</keyword>
<evidence type="ECO:0000256" key="4">
    <source>
        <dbReference type="ARBA" id="ARBA00023242"/>
    </source>
</evidence>
<feature type="compositionally biased region" description="Polar residues" evidence="5">
    <location>
        <begin position="9"/>
        <end position="23"/>
    </location>
</feature>
<protein>
    <recommendedName>
        <fullName evidence="6">BHLH domain-containing protein</fullName>
    </recommendedName>
</protein>
<dbReference type="EMBL" id="JADWDJ010000020">
    <property type="protein sequence ID" value="KAG5264336.1"/>
    <property type="molecule type" value="Genomic_DNA"/>
</dbReference>
<feature type="region of interest" description="Disordered" evidence="5">
    <location>
        <begin position="1"/>
        <end position="24"/>
    </location>
</feature>
<dbReference type="Proteomes" id="UP000823561">
    <property type="component" value="Chromosome 20"/>
</dbReference>
<dbReference type="Gene3D" id="4.10.280.10">
    <property type="entry name" value="Helix-loop-helix DNA-binding domain"/>
    <property type="match status" value="1"/>
</dbReference>